<sequence>MFCPFDGFKKTFRARMKRVLSFWQVQKDISDPETACFVLLTVTKGHFGPGYIVFCPFDGFKKTFRARMQRVLSF</sequence>
<evidence type="ECO:0000313" key="2">
    <source>
        <dbReference type="Proteomes" id="UP000032024"/>
    </source>
</evidence>
<organism evidence="1 2">
    <name type="scientific">Heyndrickxia coagulans</name>
    <name type="common">Weizmannia coagulans</name>
    <dbReference type="NCBI Taxonomy" id="1398"/>
    <lineage>
        <taxon>Bacteria</taxon>
        <taxon>Bacillati</taxon>
        <taxon>Bacillota</taxon>
        <taxon>Bacilli</taxon>
        <taxon>Bacillales</taxon>
        <taxon>Bacillaceae</taxon>
        <taxon>Heyndrickxia</taxon>
    </lineage>
</organism>
<proteinExistence type="predicted"/>
<name>A0AAN0WD21_HEYCO</name>
<accession>A0AAN0WD21</accession>
<dbReference type="Proteomes" id="UP000032024">
    <property type="component" value="Chromosome"/>
</dbReference>
<gene>
    <name evidence="1" type="ORF">SB48_HM08orf04662</name>
</gene>
<dbReference type="AlphaFoldDB" id="A0AAN0WD21"/>
<dbReference type="EMBL" id="CP010525">
    <property type="protein sequence ID" value="AJO23713.1"/>
    <property type="molecule type" value="Genomic_DNA"/>
</dbReference>
<keyword evidence="2" id="KW-1185">Reference proteome</keyword>
<evidence type="ECO:0000313" key="1">
    <source>
        <dbReference type="EMBL" id="AJO23713.1"/>
    </source>
</evidence>
<reference evidence="2" key="1">
    <citation type="submission" date="2015-01" db="EMBL/GenBank/DDBJ databases">
        <title>Comparative genome analysis of Bacillus coagulans HM-08, Clostridium butyricum HM-68, Bacillus subtilis HM-66 and Bacillus paralicheniformis BL-09.</title>
        <authorList>
            <person name="Zhang H."/>
        </authorList>
    </citation>
    <scope>NUCLEOTIDE SEQUENCE [LARGE SCALE GENOMIC DNA]</scope>
    <source>
        <strain evidence="2">HM-08</strain>
    </source>
</reference>
<protein>
    <submittedName>
        <fullName evidence="1">Uncharacterized protein</fullName>
    </submittedName>
</protein>